<comment type="cofactor">
    <cofactor evidence="8">
        <name>a divalent metal cation</name>
        <dbReference type="ChEBI" id="CHEBI:60240"/>
    </cofactor>
</comment>
<sequence length="270" mass="31336">MKDKPSLFVQPDFYGVYVLQLQPKPRSFYIGSTPDPVRRLKQHNTQTSGGAYRTKKVDKQPWDMIILCHGFPSHVSALQFEHALQHPYQTRHIREKITKTKLGANSIHHKLGNIRLLLKSVFFAKMDLSILIFNDDTYHNWRLNKFGVHVENSVQLTNFNHFFNLKLEKSLFNQAKNYLISKSVVKCEICQVDFEFIPNLECDRLTKDLLNSILIHNVVPLIAFCDHCSSCFHLTCLALKLNWPSLSKLATQLRAYILQDFVHLKLSQSN</sequence>
<evidence type="ECO:0000256" key="6">
    <source>
        <dbReference type="ARBA" id="ARBA00023204"/>
    </source>
</evidence>
<evidence type="ECO:0000256" key="4">
    <source>
        <dbReference type="ARBA" id="ARBA00022801"/>
    </source>
</evidence>
<reference evidence="11" key="1">
    <citation type="submission" date="2016-05" db="EMBL/GenBank/DDBJ databases">
        <title>Comparative genomics of biotechnologically important yeasts.</title>
        <authorList>
            <consortium name="DOE Joint Genome Institute"/>
            <person name="Riley R."/>
            <person name="Haridas S."/>
            <person name="Wolfe K.H."/>
            <person name="Lopes M.R."/>
            <person name="Hittinger C.T."/>
            <person name="Goker M."/>
            <person name="Salamov A."/>
            <person name="Wisecaver J."/>
            <person name="Long T.M."/>
            <person name="Aerts A.L."/>
            <person name="Barry K."/>
            <person name="Choi C."/>
            <person name="Clum A."/>
            <person name="Coughlan A.Y."/>
            <person name="Deshpande S."/>
            <person name="Douglass A.P."/>
            <person name="Hanson S.J."/>
            <person name="Klenk H.-P."/>
            <person name="Labutti K."/>
            <person name="Lapidus A."/>
            <person name="Lindquist E."/>
            <person name="Lipzen A."/>
            <person name="Meier-Kolthoff J.P."/>
            <person name="Ohm R.A."/>
            <person name="Otillar R.P."/>
            <person name="Pangilinan J."/>
            <person name="Peng Y."/>
            <person name="Rokas A."/>
            <person name="Rosa C.A."/>
            <person name="Scheuner C."/>
            <person name="Sibirny A.A."/>
            <person name="Slot J.C."/>
            <person name="Stielow J.B."/>
            <person name="Sun H."/>
            <person name="Kurtzman C.P."/>
            <person name="Blackwell M."/>
            <person name="Grigoriev I.V."/>
            <person name="Jeffries T.W."/>
        </authorList>
    </citation>
    <scope>NUCLEOTIDE SEQUENCE [LARGE SCALE GENOMIC DNA]</scope>
    <source>
        <strain evidence="11">NRRL Y-1933</strain>
    </source>
</reference>
<dbReference type="PANTHER" id="PTHR20208">
    <property type="entry name" value="STRUCTURE-SPECIFIC ENDONUCLEASE SUBUNIT SLX1"/>
    <property type="match status" value="1"/>
</dbReference>
<dbReference type="GO" id="GO:0008821">
    <property type="term" value="F:crossover junction DNA endonuclease activity"/>
    <property type="evidence" value="ECO:0007669"/>
    <property type="project" value="TreeGrafter"/>
</dbReference>
<keyword evidence="11" id="KW-1185">Reference proteome</keyword>
<evidence type="ECO:0000256" key="3">
    <source>
        <dbReference type="ARBA" id="ARBA00022763"/>
    </source>
</evidence>
<dbReference type="Proteomes" id="UP000095085">
    <property type="component" value="Unassembled WGS sequence"/>
</dbReference>
<dbReference type="RefSeq" id="XP_020076375.1">
    <property type="nucleotide sequence ID" value="XM_020222557.1"/>
</dbReference>
<dbReference type="GO" id="GO:0006261">
    <property type="term" value="P:DNA-templated DNA replication"/>
    <property type="evidence" value="ECO:0007669"/>
    <property type="project" value="EnsemblFungi"/>
</dbReference>
<evidence type="ECO:0000256" key="2">
    <source>
        <dbReference type="ARBA" id="ARBA00022759"/>
    </source>
</evidence>
<dbReference type="SUPFAM" id="SSF82771">
    <property type="entry name" value="GIY-YIG endonuclease"/>
    <property type="match status" value="1"/>
</dbReference>
<evidence type="ECO:0000256" key="7">
    <source>
        <dbReference type="ARBA" id="ARBA00023242"/>
    </source>
</evidence>
<dbReference type="CDD" id="cd10455">
    <property type="entry name" value="GIY-YIG_SLX1"/>
    <property type="match status" value="1"/>
</dbReference>
<dbReference type="Gene3D" id="3.40.1440.10">
    <property type="entry name" value="GIY-YIG endonuclease"/>
    <property type="match status" value="1"/>
</dbReference>
<keyword evidence="7 8" id="KW-0539">Nucleus</keyword>
<evidence type="ECO:0000313" key="10">
    <source>
        <dbReference type="EMBL" id="ODV67308.1"/>
    </source>
</evidence>
<dbReference type="Pfam" id="PF01541">
    <property type="entry name" value="GIY-YIG"/>
    <property type="match status" value="1"/>
</dbReference>
<evidence type="ECO:0000259" key="9">
    <source>
        <dbReference type="PROSITE" id="PS50164"/>
    </source>
</evidence>
<dbReference type="PANTHER" id="PTHR20208:SF10">
    <property type="entry name" value="STRUCTURE-SPECIFIC ENDONUCLEASE SUBUNIT SLX1"/>
    <property type="match status" value="1"/>
</dbReference>
<feature type="domain" description="GIY-YIG" evidence="9">
    <location>
        <begin position="12"/>
        <end position="94"/>
    </location>
</feature>
<dbReference type="InterPro" id="IPR050381">
    <property type="entry name" value="SLX1_endonuclease"/>
</dbReference>
<comment type="subunit">
    <text evidence="8">Forms a heterodimer with SLX4.</text>
</comment>
<evidence type="ECO:0000313" key="11">
    <source>
        <dbReference type="Proteomes" id="UP000095085"/>
    </source>
</evidence>
<dbReference type="OrthoDB" id="24645at2759"/>
<dbReference type="HAMAP" id="MF_03100">
    <property type="entry name" value="Endonuc_su_Slx1"/>
    <property type="match status" value="1"/>
</dbReference>
<comment type="similarity">
    <text evidence="8">Belongs to the SLX1 family.</text>
</comment>
<dbReference type="InterPro" id="IPR000305">
    <property type="entry name" value="GIY-YIG_endonuc"/>
</dbReference>
<evidence type="ECO:0000256" key="8">
    <source>
        <dbReference type="HAMAP-Rule" id="MF_03100"/>
    </source>
</evidence>
<dbReference type="PROSITE" id="PS50164">
    <property type="entry name" value="GIY_YIG"/>
    <property type="match status" value="1"/>
</dbReference>
<dbReference type="GO" id="GO:0033557">
    <property type="term" value="C:Slx1-Slx4 complex"/>
    <property type="evidence" value="ECO:0007669"/>
    <property type="project" value="UniProtKB-UniRule"/>
</dbReference>
<keyword evidence="4 8" id="KW-0378">Hydrolase</keyword>
<name>A0A1E4RJ56_9ASCO</name>
<comment type="caution">
    <text evidence="8">Lacks conserved residue(s) required for the propagation of feature annotation.</text>
</comment>
<proteinExistence type="inferred from homology"/>
<keyword evidence="1 8" id="KW-0540">Nuclease</keyword>
<dbReference type="STRING" id="984485.A0A1E4RJ56"/>
<dbReference type="EMBL" id="KV454541">
    <property type="protein sequence ID" value="ODV67308.1"/>
    <property type="molecule type" value="Genomic_DNA"/>
</dbReference>
<keyword evidence="5 8" id="KW-0233">DNA recombination</keyword>
<dbReference type="GO" id="GO:0017108">
    <property type="term" value="F:5'-flap endonuclease activity"/>
    <property type="evidence" value="ECO:0007669"/>
    <property type="project" value="EnsemblFungi"/>
</dbReference>
<protein>
    <recommendedName>
        <fullName evidence="9">GIY-YIG domain-containing protein</fullName>
    </recommendedName>
</protein>
<keyword evidence="3 8" id="KW-0227">DNA damage</keyword>
<comment type="subcellular location">
    <subcellularLocation>
        <location evidence="8">Nucleus</location>
    </subcellularLocation>
</comment>
<dbReference type="GeneID" id="30997106"/>
<keyword evidence="2 8" id="KW-0255">Endonuclease</keyword>
<dbReference type="GO" id="GO:0000724">
    <property type="term" value="P:double-strand break repair via homologous recombination"/>
    <property type="evidence" value="ECO:0007669"/>
    <property type="project" value="TreeGrafter"/>
</dbReference>
<evidence type="ECO:0000256" key="5">
    <source>
        <dbReference type="ARBA" id="ARBA00023172"/>
    </source>
</evidence>
<organism evidence="10 11">
    <name type="scientific">Hyphopichia burtonii NRRL Y-1933</name>
    <dbReference type="NCBI Taxonomy" id="984485"/>
    <lineage>
        <taxon>Eukaryota</taxon>
        <taxon>Fungi</taxon>
        <taxon>Dikarya</taxon>
        <taxon>Ascomycota</taxon>
        <taxon>Saccharomycotina</taxon>
        <taxon>Pichiomycetes</taxon>
        <taxon>Debaryomycetaceae</taxon>
        <taxon>Hyphopichia</taxon>
    </lineage>
</organism>
<keyword evidence="6 8" id="KW-0234">DNA repair</keyword>
<dbReference type="InterPro" id="IPR027520">
    <property type="entry name" value="Slx1"/>
</dbReference>
<comment type="function">
    <text evidence="8">Catalytic subunit of the SLX1-SLX4 structure-specific endonuclease that resolves DNA secondary structures generated during DNA repair and recombination. Has endonuclease activity towards branched DNA substrates, introducing single-strand cuts in duplex DNA close to junctions with ss-DNA.</text>
</comment>
<dbReference type="InterPro" id="IPR035901">
    <property type="entry name" value="GIY-YIG_endonuc_sf"/>
</dbReference>
<evidence type="ECO:0000256" key="1">
    <source>
        <dbReference type="ARBA" id="ARBA00022722"/>
    </source>
</evidence>
<dbReference type="AlphaFoldDB" id="A0A1E4RJ56"/>
<accession>A0A1E4RJ56</accession>
<gene>
    <name evidence="10" type="ORF">HYPBUDRAFT_162143</name>
</gene>